<dbReference type="SUPFAM" id="SSF103190">
    <property type="entry name" value="Sensory domain-like"/>
    <property type="match status" value="1"/>
</dbReference>
<dbReference type="SUPFAM" id="SSF55874">
    <property type="entry name" value="ATPase domain of HSP90 chaperone/DNA topoisomerase II/histidine kinase"/>
    <property type="match status" value="1"/>
</dbReference>
<dbReference type="InterPro" id="IPR029150">
    <property type="entry name" value="dCache_3"/>
</dbReference>
<keyword evidence="4" id="KW-1003">Cell membrane</keyword>
<keyword evidence="5" id="KW-0597">Phosphoprotein</keyword>
<dbReference type="EC" id="2.7.13.3" evidence="3"/>
<dbReference type="SUPFAM" id="SSF47384">
    <property type="entry name" value="Homodimeric domain of signal transducing histidine kinase"/>
    <property type="match status" value="1"/>
</dbReference>
<dbReference type="CDD" id="cd00075">
    <property type="entry name" value="HATPase"/>
    <property type="match status" value="1"/>
</dbReference>
<evidence type="ECO:0000313" key="14">
    <source>
        <dbReference type="EMBL" id="TMQ54446.1"/>
    </source>
</evidence>
<dbReference type="InterPro" id="IPR036097">
    <property type="entry name" value="HisK_dim/P_sf"/>
</dbReference>
<accession>A0A538SSU0</accession>
<dbReference type="InterPro" id="IPR003594">
    <property type="entry name" value="HATPase_dom"/>
</dbReference>
<gene>
    <name evidence="14" type="ORF">E6K72_07810</name>
</gene>
<dbReference type="Gene3D" id="3.30.565.10">
    <property type="entry name" value="Histidine kinase-like ATPase, C-terminal domain"/>
    <property type="match status" value="1"/>
</dbReference>
<organism evidence="14 15">
    <name type="scientific">Eiseniibacteriota bacterium</name>
    <dbReference type="NCBI Taxonomy" id="2212470"/>
    <lineage>
        <taxon>Bacteria</taxon>
        <taxon>Candidatus Eiseniibacteriota</taxon>
    </lineage>
</organism>
<dbReference type="PANTHER" id="PTHR43711:SF1">
    <property type="entry name" value="HISTIDINE KINASE 1"/>
    <property type="match status" value="1"/>
</dbReference>
<feature type="domain" description="Histidine kinase" evidence="12">
    <location>
        <begin position="373"/>
        <end position="600"/>
    </location>
</feature>
<dbReference type="GO" id="GO:0000155">
    <property type="term" value="F:phosphorelay sensor kinase activity"/>
    <property type="evidence" value="ECO:0007669"/>
    <property type="project" value="InterPro"/>
</dbReference>
<comment type="caution">
    <text evidence="14">The sequence shown here is derived from an EMBL/GenBank/DDBJ whole genome shotgun (WGS) entry which is preliminary data.</text>
</comment>
<dbReference type="InterPro" id="IPR003660">
    <property type="entry name" value="HAMP_dom"/>
</dbReference>
<dbReference type="GO" id="GO:0005886">
    <property type="term" value="C:plasma membrane"/>
    <property type="evidence" value="ECO:0007669"/>
    <property type="project" value="UniProtKB-SubCell"/>
</dbReference>
<evidence type="ECO:0000256" key="10">
    <source>
        <dbReference type="ARBA" id="ARBA00023012"/>
    </source>
</evidence>
<keyword evidence="6" id="KW-0808">Transferase</keyword>
<dbReference type="CDD" id="cd06225">
    <property type="entry name" value="HAMP"/>
    <property type="match status" value="1"/>
</dbReference>
<dbReference type="SMART" id="SM00388">
    <property type="entry name" value="HisKA"/>
    <property type="match status" value="1"/>
</dbReference>
<dbReference type="PROSITE" id="PS50109">
    <property type="entry name" value="HIS_KIN"/>
    <property type="match status" value="1"/>
</dbReference>
<proteinExistence type="predicted"/>
<evidence type="ECO:0000256" key="9">
    <source>
        <dbReference type="ARBA" id="ARBA00022989"/>
    </source>
</evidence>
<dbReference type="SMART" id="SM00304">
    <property type="entry name" value="HAMP"/>
    <property type="match status" value="1"/>
</dbReference>
<dbReference type="PRINTS" id="PR00344">
    <property type="entry name" value="BCTRLSENSOR"/>
</dbReference>
<dbReference type="SUPFAM" id="SSF158472">
    <property type="entry name" value="HAMP domain-like"/>
    <property type="match status" value="1"/>
</dbReference>
<evidence type="ECO:0000256" key="11">
    <source>
        <dbReference type="SAM" id="Phobius"/>
    </source>
</evidence>
<evidence type="ECO:0000259" key="12">
    <source>
        <dbReference type="PROSITE" id="PS50109"/>
    </source>
</evidence>
<dbReference type="Pfam" id="PF00512">
    <property type="entry name" value="HisKA"/>
    <property type="match status" value="1"/>
</dbReference>
<dbReference type="CDD" id="cd00082">
    <property type="entry name" value="HisKA"/>
    <property type="match status" value="1"/>
</dbReference>
<dbReference type="Pfam" id="PF14827">
    <property type="entry name" value="dCache_3"/>
    <property type="match status" value="1"/>
</dbReference>
<dbReference type="InterPro" id="IPR029151">
    <property type="entry name" value="Sensor-like_sf"/>
</dbReference>
<feature type="transmembrane region" description="Helical" evidence="11">
    <location>
        <begin position="284"/>
        <end position="305"/>
    </location>
</feature>
<dbReference type="AlphaFoldDB" id="A0A538SSU0"/>
<keyword evidence="11" id="KW-0472">Membrane</keyword>
<feature type="transmembrane region" description="Helical" evidence="11">
    <location>
        <begin position="12"/>
        <end position="32"/>
    </location>
</feature>
<evidence type="ECO:0000256" key="1">
    <source>
        <dbReference type="ARBA" id="ARBA00000085"/>
    </source>
</evidence>
<dbReference type="PANTHER" id="PTHR43711">
    <property type="entry name" value="TWO-COMPONENT HISTIDINE KINASE"/>
    <property type="match status" value="1"/>
</dbReference>
<comment type="subcellular location">
    <subcellularLocation>
        <location evidence="2">Cell membrane</location>
        <topology evidence="2">Multi-pass membrane protein</topology>
    </subcellularLocation>
</comment>
<keyword evidence="7 11" id="KW-0812">Transmembrane</keyword>
<evidence type="ECO:0000313" key="15">
    <source>
        <dbReference type="Proteomes" id="UP000317716"/>
    </source>
</evidence>
<sequence length="608" mass="65649">MRLRLRWKIMTFTVLPLVTLAISTLWIVNWSITRHVQQGIQDDLRRASAVLENVLAARAQSLAIGGQMTVRDPKFFSVLTIPGSHRDPQLRATVSGVARDFNAITQADLFEVTDAAGRVLATVGRDVSVAGGRDALVREALSGRPVSGILVEPDAHYQVSVAPVFAGGRPVGALLVGVRIGSDLADRLRQLTRSEVTFVSRSAITGSTLESGEVRDRVLAAVVRLDRRGVSLARSGTILEVRGGGQQHLTLVRSLPRSDPRQGQFYVMQRALDAETAFLREIKAVLLGVGVVAVFVALLAGLMIAERITAPVQRLVRGAEEMERGNYDFPLGAHAHDEIGELATRFDDMRRRQRDYVHSLREVARVKSEFISVASHELRTPISVIRGFHELMLLGKLGSITPKQKEALEATERSVGTLMRIAQDATQMAEIDGNHLTIQRTERDVAGIVDQAVAEVRGRAVGRRVALAWTTSPGLGLAHVDGPSLVRALVHLVSNAVRFTPDGGRVEVSASRARDRLVFSVTDTGVGIEPEHQRRLAEQGFAVGDSLQHHSSNTLEFKSAGLGLGIPIARGIAEAHGGRLLIESQLGSGTTVTLSIPAEPGAQLEEAA</sequence>
<evidence type="ECO:0000259" key="13">
    <source>
        <dbReference type="PROSITE" id="PS50885"/>
    </source>
</evidence>
<dbReference type="InterPro" id="IPR003661">
    <property type="entry name" value="HisK_dim/P_dom"/>
</dbReference>
<keyword evidence="8" id="KW-0418">Kinase</keyword>
<comment type="catalytic activity">
    <reaction evidence="1">
        <text>ATP + protein L-histidine = ADP + protein N-phospho-L-histidine.</text>
        <dbReference type="EC" id="2.7.13.3"/>
    </reaction>
</comment>
<dbReference type="PROSITE" id="PS50885">
    <property type="entry name" value="HAMP"/>
    <property type="match status" value="1"/>
</dbReference>
<dbReference type="InterPro" id="IPR005467">
    <property type="entry name" value="His_kinase_dom"/>
</dbReference>
<feature type="domain" description="HAMP" evidence="13">
    <location>
        <begin position="306"/>
        <end position="358"/>
    </location>
</feature>
<keyword evidence="10" id="KW-0902">Two-component regulatory system</keyword>
<protein>
    <recommendedName>
        <fullName evidence="3">histidine kinase</fullName>
        <ecNumber evidence="3">2.7.13.3</ecNumber>
    </recommendedName>
</protein>
<dbReference type="InterPro" id="IPR036890">
    <property type="entry name" value="HATPase_C_sf"/>
</dbReference>
<keyword evidence="9 11" id="KW-1133">Transmembrane helix</keyword>
<dbReference type="Pfam" id="PF02518">
    <property type="entry name" value="HATPase_c"/>
    <property type="match status" value="1"/>
</dbReference>
<evidence type="ECO:0000256" key="7">
    <source>
        <dbReference type="ARBA" id="ARBA00022692"/>
    </source>
</evidence>
<evidence type="ECO:0000256" key="2">
    <source>
        <dbReference type="ARBA" id="ARBA00004651"/>
    </source>
</evidence>
<evidence type="ECO:0000256" key="8">
    <source>
        <dbReference type="ARBA" id="ARBA00022777"/>
    </source>
</evidence>
<evidence type="ECO:0000256" key="5">
    <source>
        <dbReference type="ARBA" id="ARBA00022553"/>
    </source>
</evidence>
<dbReference type="InterPro" id="IPR050736">
    <property type="entry name" value="Sensor_HK_Regulatory"/>
</dbReference>
<dbReference type="Gene3D" id="1.10.287.130">
    <property type="match status" value="1"/>
</dbReference>
<evidence type="ECO:0000256" key="4">
    <source>
        <dbReference type="ARBA" id="ARBA00022475"/>
    </source>
</evidence>
<evidence type="ECO:0000256" key="6">
    <source>
        <dbReference type="ARBA" id="ARBA00022679"/>
    </source>
</evidence>
<dbReference type="Gene3D" id="6.10.340.10">
    <property type="match status" value="1"/>
</dbReference>
<dbReference type="InterPro" id="IPR004358">
    <property type="entry name" value="Sig_transdc_His_kin-like_C"/>
</dbReference>
<name>A0A538SSU0_UNCEI</name>
<reference evidence="14 15" key="1">
    <citation type="journal article" date="2019" name="Nat. Microbiol.">
        <title>Mediterranean grassland soil C-N compound turnover is dependent on rainfall and depth, and is mediated by genomically divergent microorganisms.</title>
        <authorList>
            <person name="Diamond S."/>
            <person name="Andeer P.F."/>
            <person name="Li Z."/>
            <person name="Crits-Christoph A."/>
            <person name="Burstein D."/>
            <person name="Anantharaman K."/>
            <person name="Lane K.R."/>
            <person name="Thomas B.C."/>
            <person name="Pan C."/>
            <person name="Northen T.R."/>
            <person name="Banfield J.F."/>
        </authorList>
    </citation>
    <scope>NUCLEOTIDE SEQUENCE [LARGE SCALE GENOMIC DNA]</scope>
    <source>
        <strain evidence="14">WS_2</strain>
    </source>
</reference>
<dbReference type="Proteomes" id="UP000317716">
    <property type="component" value="Unassembled WGS sequence"/>
</dbReference>
<dbReference type="EMBL" id="VBOS01000270">
    <property type="protein sequence ID" value="TMQ54446.1"/>
    <property type="molecule type" value="Genomic_DNA"/>
</dbReference>
<dbReference type="Pfam" id="PF00672">
    <property type="entry name" value="HAMP"/>
    <property type="match status" value="1"/>
</dbReference>
<evidence type="ECO:0000256" key="3">
    <source>
        <dbReference type="ARBA" id="ARBA00012438"/>
    </source>
</evidence>
<dbReference type="SMART" id="SM00387">
    <property type="entry name" value="HATPase_c"/>
    <property type="match status" value="1"/>
</dbReference>